<accession>A0A0S8JGI1</accession>
<name>A0A0S8JGI1_UNCT6</name>
<evidence type="ECO:0000313" key="2">
    <source>
        <dbReference type="Proteomes" id="UP000051035"/>
    </source>
</evidence>
<evidence type="ECO:0000313" key="1">
    <source>
        <dbReference type="EMBL" id="KPL07901.1"/>
    </source>
</evidence>
<gene>
    <name evidence="1" type="ORF">AMJ71_08690</name>
</gene>
<organism evidence="1 2">
    <name type="scientific">candidate division TA06 bacterium SM1_40</name>
    <dbReference type="NCBI Taxonomy" id="1703773"/>
    <lineage>
        <taxon>Bacteria</taxon>
        <taxon>Bacteria division TA06</taxon>
    </lineage>
</organism>
<sequence>MKRTALLLAPLAALVFGISIVAVPGALAGIASGDEALHLVLDQVLDNDTKGKRVFVSSECFSPGTPIHSWKGEIFTTDTYGWVVFIDDMAAANWEHPARYVFVERETGSLHVYHAMVPFRGEDGYREDPTEMQRLVLEAQQHRLSFEGLPKAPPRDVGINYAVLMSGGASMSNNHIRYWNDLSNLYIGLNVLYGYLDENIYVLCSDGLDTAPDRSNGTNSPPDLDGDGDDDIDYSCIKANIQLVFDELASIITPEDQLFVFTTDHGGSNSGWNVYLNLWNWEELQDWELRDMVDALPPCNMIFTMEQCYSGGFMDDVCWDHDGRVFSSACRYDEVSYASMNLEYDEYVFHWTAAVRWEDAYGNPVDADLNSDGLIDMEEAFIYAEAHDVRPETPQYDDRPEGLGALLTLFGGMQLGFIEGYVTDANTSLGLEAEVEVLGAGRGTSCDTSGYYHLVVEAETTYTLEASCFGYVSAQGSIFVPEGQTVQLDFALDPAATGTLEGTVTSTQTFLPIEGAEITILETPLDPVYTNAQGFYALDLPGGASYDVRASALGHEPQVAEAVYVAQGTTTTLDFALNPWPRILIWEADLSPVSGARQQEALAARGLGSIISTDLLTFGDLSYFDAVFVNVGIYPSNYVIPENSAEALAFETYIENGGNAYLEGGDVWYYDPMVGGHDFAPLFSINATADGSADLNSVAGQANTLMPGVGGMWFNYTGENNWIDHIMPISPAELVFSNAENSDPIAVANANSYGGHTLGASFEFGGLVDGSSTREALMAEIVEFFGLTLSLDLVPDAVTVHRGESLGFTANITNHGLTQQSIYGLGEVTLPSGNPYPGNPVDGPVLITLEPGETKTIYRSHIVPEIAPLGEYTYTGKLGLPPDNLLAEDEFHFIVEP</sequence>
<dbReference type="InterPro" id="IPR008969">
    <property type="entry name" value="CarboxyPept-like_regulatory"/>
</dbReference>
<dbReference type="Gene3D" id="3.40.50.1460">
    <property type="match status" value="1"/>
</dbReference>
<dbReference type="Proteomes" id="UP000051035">
    <property type="component" value="Unassembled WGS sequence"/>
</dbReference>
<reference evidence="1 2" key="1">
    <citation type="journal article" date="2015" name="Microbiome">
        <title>Genomic resolution of linkages in carbon, nitrogen, and sulfur cycling among widespread estuary sediment bacteria.</title>
        <authorList>
            <person name="Baker B.J."/>
            <person name="Lazar C.S."/>
            <person name="Teske A.P."/>
            <person name="Dick G.J."/>
        </authorList>
    </citation>
    <scope>NUCLEOTIDE SEQUENCE [LARGE SCALE GENOMIC DNA]</scope>
    <source>
        <strain evidence="1">SM1_40</strain>
    </source>
</reference>
<dbReference type="Pfam" id="PF13620">
    <property type="entry name" value="CarboxypepD_reg"/>
    <property type="match status" value="2"/>
</dbReference>
<dbReference type="EMBL" id="LJVA01000115">
    <property type="protein sequence ID" value="KPL07901.1"/>
    <property type="molecule type" value="Genomic_DNA"/>
</dbReference>
<dbReference type="GO" id="GO:0006508">
    <property type="term" value="P:proteolysis"/>
    <property type="evidence" value="ECO:0007669"/>
    <property type="project" value="InterPro"/>
</dbReference>
<dbReference type="Gene3D" id="2.60.40.1120">
    <property type="entry name" value="Carboxypeptidase-like, regulatory domain"/>
    <property type="match status" value="2"/>
</dbReference>
<dbReference type="AlphaFoldDB" id="A0A0S8JGI1"/>
<proteinExistence type="predicted"/>
<dbReference type="GO" id="GO:0008233">
    <property type="term" value="F:peptidase activity"/>
    <property type="evidence" value="ECO:0007669"/>
    <property type="project" value="InterPro"/>
</dbReference>
<comment type="caution">
    <text evidence="1">The sequence shown here is derived from an EMBL/GenBank/DDBJ whole genome shotgun (WGS) entry which is preliminary data.</text>
</comment>
<protein>
    <submittedName>
        <fullName evidence="1">Uncharacterized protein</fullName>
    </submittedName>
</protein>
<dbReference type="Pfam" id="PF01650">
    <property type="entry name" value="Peptidase_C13"/>
    <property type="match status" value="1"/>
</dbReference>
<dbReference type="SUPFAM" id="SSF49464">
    <property type="entry name" value="Carboxypeptidase regulatory domain-like"/>
    <property type="match status" value="2"/>
</dbReference>
<dbReference type="InterPro" id="IPR001096">
    <property type="entry name" value="Peptidase_C13"/>
</dbReference>